<sequence>MKIKVKFFVSLVCLLGLSVLLTIYLAWLLYPLEIKWLRLTEFVPLSAQTLVKNFNILMDYLTNPFNWTLRMPDFPSSADGLYHFEAVKKLFHLAQGVTFVTLPASVAFFKTVKKQGLGASFSRGFLAMALAPVLLAIFASAIGFSRFFVLFHQVLFPGDSTWLFHPDLDPVINILPEAYFLHCFILFFMIYEGLFLISYLTLKKFR</sequence>
<evidence type="ECO:0000256" key="1">
    <source>
        <dbReference type="SAM" id="Phobius"/>
    </source>
</evidence>
<evidence type="ECO:0000313" key="3">
    <source>
        <dbReference type="Proteomes" id="UP001549122"/>
    </source>
</evidence>
<dbReference type="RefSeq" id="WP_354364018.1">
    <property type="nucleotide sequence ID" value="NZ_JBEPLO010000003.1"/>
</dbReference>
<feature type="transmembrane region" description="Helical" evidence="1">
    <location>
        <begin position="179"/>
        <end position="202"/>
    </location>
</feature>
<dbReference type="EMBL" id="JBEPLO010000003">
    <property type="protein sequence ID" value="MET3557275.1"/>
    <property type="molecule type" value="Genomic_DNA"/>
</dbReference>
<feature type="transmembrane region" description="Helical" evidence="1">
    <location>
        <begin position="124"/>
        <end position="149"/>
    </location>
</feature>
<gene>
    <name evidence="2" type="ORF">ABID29_000384</name>
</gene>
<organism evidence="2 3">
    <name type="scientific">Streptococcus rupicaprae</name>
    <dbReference type="NCBI Taxonomy" id="759619"/>
    <lineage>
        <taxon>Bacteria</taxon>
        <taxon>Bacillati</taxon>
        <taxon>Bacillota</taxon>
        <taxon>Bacilli</taxon>
        <taxon>Lactobacillales</taxon>
        <taxon>Streptococcaceae</taxon>
        <taxon>Streptococcus</taxon>
    </lineage>
</organism>
<proteinExistence type="predicted"/>
<keyword evidence="3" id="KW-1185">Reference proteome</keyword>
<reference evidence="2 3" key="1">
    <citation type="submission" date="2024-06" db="EMBL/GenBank/DDBJ databases">
        <title>Genomic Encyclopedia of Type Strains, Phase IV (KMG-IV): sequencing the most valuable type-strain genomes for metagenomic binning, comparative biology and taxonomic classification.</title>
        <authorList>
            <person name="Goeker M."/>
        </authorList>
    </citation>
    <scope>NUCLEOTIDE SEQUENCE [LARGE SCALE GENOMIC DNA]</scope>
    <source>
        <strain evidence="2 3">DSM 28303</strain>
    </source>
</reference>
<keyword evidence="1" id="KW-1133">Transmembrane helix</keyword>
<feature type="transmembrane region" description="Helical" evidence="1">
    <location>
        <begin position="7"/>
        <end position="30"/>
    </location>
</feature>
<protein>
    <submittedName>
        <fullName evidence="2">Integral membrane protein (TIGR01906 family)</fullName>
    </submittedName>
</protein>
<dbReference type="Pfam" id="PF07314">
    <property type="entry name" value="Lit"/>
    <property type="match status" value="1"/>
</dbReference>
<dbReference type="Proteomes" id="UP001549122">
    <property type="component" value="Unassembled WGS sequence"/>
</dbReference>
<feature type="transmembrane region" description="Helical" evidence="1">
    <location>
        <begin position="90"/>
        <end position="112"/>
    </location>
</feature>
<keyword evidence="1" id="KW-0812">Transmembrane</keyword>
<evidence type="ECO:0000313" key="2">
    <source>
        <dbReference type="EMBL" id="MET3557275.1"/>
    </source>
</evidence>
<comment type="caution">
    <text evidence="2">The sequence shown here is derived from an EMBL/GenBank/DDBJ whole genome shotgun (WGS) entry which is preliminary data.</text>
</comment>
<keyword evidence="1" id="KW-0472">Membrane</keyword>
<dbReference type="InterPro" id="IPR010178">
    <property type="entry name" value="Lit"/>
</dbReference>
<dbReference type="NCBIfam" id="TIGR01906">
    <property type="entry name" value="integ_TIGR01906"/>
    <property type="match status" value="1"/>
</dbReference>
<name>A0ABV2FFC2_9STRE</name>
<accession>A0ABV2FFC2</accession>